<proteinExistence type="predicted"/>
<dbReference type="Proteomes" id="UP001243989">
    <property type="component" value="Unassembled WGS sequence"/>
</dbReference>
<organism evidence="1 2">
    <name type="scientific">Colletotrichum phormii</name>
    <dbReference type="NCBI Taxonomy" id="359342"/>
    <lineage>
        <taxon>Eukaryota</taxon>
        <taxon>Fungi</taxon>
        <taxon>Dikarya</taxon>
        <taxon>Ascomycota</taxon>
        <taxon>Pezizomycotina</taxon>
        <taxon>Sordariomycetes</taxon>
        <taxon>Hypocreomycetidae</taxon>
        <taxon>Glomerellales</taxon>
        <taxon>Glomerellaceae</taxon>
        <taxon>Colletotrichum</taxon>
        <taxon>Colletotrichum acutatum species complex</taxon>
    </lineage>
</organism>
<dbReference type="RefSeq" id="XP_060451586.1">
    <property type="nucleotide sequence ID" value="XM_060596008.1"/>
</dbReference>
<keyword evidence="2" id="KW-1185">Reference proteome</keyword>
<sequence>MRRQIVYWQHASKSGYVGYSQDGRRNCRSLARSLACCAGEMLSLHPSKWLVSVLRPWMEGDPSLHSIGRQRLTPLYPPLRIHQGLYFPGASRTQGHMVRALFPLWRSDQQLLMWERNRQRDSPSMETHSGFPSVKIKVFVCGMDCVHKGSQGLEALGTLSPLVSYERQQLPCDQTTQGRLDLECRNLDLDGREEGGGALGGSAVVRVDHPECGGSGLVLAS</sequence>
<accession>A0AAJ0A311</accession>
<gene>
    <name evidence="1" type="ORF">BDP81DRAFT_5770</name>
</gene>
<reference evidence="1" key="1">
    <citation type="submission" date="2021-06" db="EMBL/GenBank/DDBJ databases">
        <title>Comparative genomics, transcriptomics and evolutionary studies reveal genomic signatures of adaptation to plant cell wall in hemibiotrophic fungi.</title>
        <authorList>
            <consortium name="DOE Joint Genome Institute"/>
            <person name="Baroncelli R."/>
            <person name="Diaz J.F."/>
            <person name="Benocci T."/>
            <person name="Peng M."/>
            <person name="Battaglia E."/>
            <person name="Haridas S."/>
            <person name="Andreopoulos W."/>
            <person name="Labutti K."/>
            <person name="Pangilinan J."/>
            <person name="Floch G.L."/>
            <person name="Makela M.R."/>
            <person name="Henrissat B."/>
            <person name="Grigoriev I.V."/>
            <person name="Crouch J.A."/>
            <person name="De Vries R.P."/>
            <person name="Sukno S.A."/>
            <person name="Thon M.R."/>
        </authorList>
    </citation>
    <scope>NUCLEOTIDE SEQUENCE</scope>
    <source>
        <strain evidence="1">CBS 102054</strain>
    </source>
</reference>
<evidence type="ECO:0000313" key="2">
    <source>
        <dbReference type="Proteomes" id="UP001243989"/>
    </source>
</evidence>
<comment type="caution">
    <text evidence="1">The sequence shown here is derived from an EMBL/GenBank/DDBJ whole genome shotgun (WGS) entry which is preliminary data.</text>
</comment>
<dbReference type="EMBL" id="JAHMHQ010000001">
    <property type="protein sequence ID" value="KAK1655542.1"/>
    <property type="molecule type" value="Genomic_DNA"/>
</dbReference>
<protein>
    <submittedName>
        <fullName evidence="1">Uncharacterized protein</fullName>
    </submittedName>
</protein>
<evidence type="ECO:0000313" key="1">
    <source>
        <dbReference type="EMBL" id="KAK1655542.1"/>
    </source>
</evidence>
<name>A0AAJ0A311_9PEZI</name>
<dbReference type="AlphaFoldDB" id="A0AAJ0A311"/>
<dbReference type="GeneID" id="85480870"/>